<dbReference type="Proteomes" id="UP000056502">
    <property type="component" value="Chromosome I"/>
</dbReference>
<organism evidence="2">
    <name type="scientific">Leptospira interrogans serovar Hardjo str. Norma</name>
    <dbReference type="NCBI Taxonomy" id="1279460"/>
    <lineage>
        <taxon>Bacteria</taxon>
        <taxon>Pseudomonadati</taxon>
        <taxon>Spirochaetota</taxon>
        <taxon>Spirochaetia</taxon>
        <taxon>Leptospirales</taxon>
        <taxon>Leptospiraceae</taxon>
        <taxon>Leptospira</taxon>
    </lineage>
</organism>
<keyword evidence="1" id="KW-0812">Transmembrane</keyword>
<name>A0A0M3TL24_LEPIR</name>
<dbReference type="AlphaFoldDB" id="A0A0M3TL24"/>
<evidence type="ECO:0000256" key="1">
    <source>
        <dbReference type="SAM" id="Phobius"/>
    </source>
</evidence>
<accession>A0A0M3TL24</accession>
<sequence>MQWLYQCEAKAQVVKIIILVGTLEKCAFLSLLILKSYSTSGLVMVESVLLS</sequence>
<feature type="transmembrane region" description="Helical" evidence="1">
    <location>
        <begin position="12"/>
        <end position="34"/>
    </location>
</feature>
<reference evidence="2 3" key="1">
    <citation type="journal article" date="2015" name="Genome Announc.">
        <title>Whole-Genome Sequence of Leptospira interrogans Serovar Hardjo Subtype Hardjoprajitno Strain Norma, Isolated from Cattle in a Leptospirosis Outbreak in Brazil.</title>
        <authorList>
            <person name="Cosate M.R."/>
            <person name="Soares S.C."/>
            <person name="Mendes T.A."/>
            <person name="Raittz R.T."/>
            <person name="Moreira E.C."/>
            <person name="Leite R."/>
            <person name="Fernandes G.R."/>
            <person name="Haddad J.P."/>
            <person name="Ortega J.M."/>
        </authorList>
    </citation>
    <scope>NUCLEOTIDE SEQUENCE [LARGE SCALE GENOMIC DNA]</scope>
    <source>
        <strain evidence="2 3">Norma</strain>
    </source>
</reference>
<dbReference type="EMBL" id="CP012603">
    <property type="protein sequence ID" value="ALE38341.1"/>
    <property type="molecule type" value="Genomic_DNA"/>
</dbReference>
<gene>
    <name evidence="2" type="ORF">G436_1134</name>
</gene>
<evidence type="ECO:0000313" key="3">
    <source>
        <dbReference type="Proteomes" id="UP000056502"/>
    </source>
</evidence>
<dbReference type="PATRIC" id="fig|1279460.3.peg.1141"/>
<evidence type="ECO:0000313" key="2">
    <source>
        <dbReference type="EMBL" id="ALE38341.1"/>
    </source>
</evidence>
<protein>
    <submittedName>
        <fullName evidence="2">Uncharacterized protein</fullName>
    </submittedName>
</protein>
<dbReference type="AntiFam" id="ANF00001">
    <property type="entry name" value="Shadow ORF"/>
</dbReference>
<keyword evidence="1" id="KW-0472">Membrane</keyword>
<keyword evidence="1" id="KW-1133">Transmembrane helix</keyword>
<proteinExistence type="predicted"/>